<feature type="transmembrane region" description="Helical" evidence="5">
    <location>
        <begin position="101"/>
        <end position="123"/>
    </location>
</feature>
<dbReference type="EMBL" id="JQGC01000006">
    <property type="protein sequence ID" value="KFL31660.1"/>
    <property type="molecule type" value="Genomic_DNA"/>
</dbReference>
<keyword evidence="3 5" id="KW-1133">Transmembrane helix</keyword>
<feature type="transmembrane region" description="Helical" evidence="5">
    <location>
        <begin position="177"/>
        <end position="195"/>
    </location>
</feature>
<name>A0A087M457_9HYPH</name>
<dbReference type="Pfam" id="PF04932">
    <property type="entry name" value="Wzy_C"/>
    <property type="match status" value="1"/>
</dbReference>
<evidence type="ECO:0000256" key="1">
    <source>
        <dbReference type="ARBA" id="ARBA00004141"/>
    </source>
</evidence>
<evidence type="ECO:0000259" key="6">
    <source>
        <dbReference type="Pfam" id="PF04932"/>
    </source>
</evidence>
<dbReference type="Proteomes" id="UP000028981">
    <property type="component" value="Unassembled WGS sequence"/>
</dbReference>
<gene>
    <name evidence="7" type="ORF">JP75_09075</name>
</gene>
<keyword evidence="8" id="KW-1185">Reference proteome</keyword>
<feature type="transmembrane region" description="Helical" evidence="5">
    <location>
        <begin position="330"/>
        <end position="355"/>
    </location>
</feature>
<feature type="transmembrane region" description="Helical" evidence="5">
    <location>
        <begin position="367"/>
        <end position="387"/>
    </location>
</feature>
<feature type="transmembrane region" description="Helical" evidence="5">
    <location>
        <begin position="52"/>
        <end position="69"/>
    </location>
</feature>
<dbReference type="RefSeq" id="WP_035081692.1">
    <property type="nucleotide sequence ID" value="NZ_JQGC01000006.1"/>
</dbReference>
<dbReference type="GO" id="GO:0016020">
    <property type="term" value="C:membrane"/>
    <property type="evidence" value="ECO:0007669"/>
    <property type="project" value="UniProtKB-SubCell"/>
</dbReference>
<dbReference type="InterPro" id="IPR007016">
    <property type="entry name" value="O-antigen_ligase-rel_domated"/>
</dbReference>
<feature type="transmembrane region" description="Helical" evidence="5">
    <location>
        <begin position="393"/>
        <end position="411"/>
    </location>
</feature>
<keyword evidence="4 5" id="KW-0472">Membrane</keyword>
<evidence type="ECO:0000256" key="5">
    <source>
        <dbReference type="SAM" id="Phobius"/>
    </source>
</evidence>
<sequence>MTVSGTFDAALGSRWAGADFVRQRALKLLDGVVALWIFAGGIVLIEPSPYEVMFLAVLPVAIMAGIGLYRSTFGLLAIMLCFIPFALIAAIQVRFTPVSEALIFTAVTIFLMLTSYFVANYLAESTEKRMRVIMRAYTVIAVILAIIGTLAYLRLMPGADLFLRYDRAKATFKDPNVYAPFLVLPAMFALQRVLLGRGWQSFIAAGVYFVLFVGVFVSFSRGGWGHFAASSLITLVLVFLLEAGARDKVRILLMTLIGAGMLIVALGGLLSVPAVANFFELRASSQNYDTGETGRFGRQGYALELALDNPWGIGPGEFRNLRIIEEPHNVYITVIHVYGWGGGLLYYLMIIATLWKGTVMLLRPSPYRLMAIPVMATFTMVVAESAIIDSDHWRHFFLLIGMIWGLSTAIANERRVSARREQMLI</sequence>
<accession>A0A087M457</accession>
<feature type="transmembrane region" description="Helical" evidence="5">
    <location>
        <begin position="135"/>
        <end position="157"/>
    </location>
</feature>
<feature type="transmembrane region" description="Helical" evidence="5">
    <location>
        <begin position="28"/>
        <end position="46"/>
    </location>
</feature>
<feature type="transmembrane region" description="Helical" evidence="5">
    <location>
        <begin position="225"/>
        <end position="244"/>
    </location>
</feature>
<protein>
    <recommendedName>
        <fullName evidence="6">O-antigen ligase-related domain-containing protein</fullName>
    </recommendedName>
</protein>
<dbReference type="PANTHER" id="PTHR37422:SF21">
    <property type="entry name" value="EXOQ-LIKE PROTEIN"/>
    <property type="match status" value="1"/>
</dbReference>
<evidence type="ECO:0000256" key="4">
    <source>
        <dbReference type="ARBA" id="ARBA00023136"/>
    </source>
</evidence>
<dbReference type="AlphaFoldDB" id="A0A087M457"/>
<comment type="caution">
    <text evidence="7">The sequence shown here is derived from an EMBL/GenBank/DDBJ whole genome shotgun (WGS) entry which is preliminary data.</text>
</comment>
<dbReference type="OrthoDB" id="9796592at2"/>
<feature type="domain" description="O-antigen ligase-related" evidence="6">
    <location>
        <begin position="208"/>
        <end position="346"/>
    </location>
</feature>
<feature type="transmembrane region" description="Helical" evidence="5">
    <location>
        <begin position="76"/>
        <end position="95"/>
    </location>
</feature>
<evidence type="ECO:0000313" key="7">
    <source>
        <dbReference type="EMBL" id="KFL31660.1"/>
    </source>
</evidence>
<proteinExistence type="predicted"/>
<feature type="transmembrane region" description="Helical" evidence="5">
    <location>
        <begin position="251"/>
        <end position="276"/>
    </location>
</feature>
<evidence type="ECO:0000256" key="3">
    <source>
        <dbReference type="ARBA" id="ARBA00022989"/>
    </source>
</evidence>
<reference evidence="7 8" key="1">
    <citation type="submission" date="2014-08" db="EMBL/GenBank/DDBJ databases">
        <authorList>
            <person name="Hassan Y.I."/>
            <person name="Lepp D."/>
            <person name="Zhou T."/>
        </authorList>
    </citation>
    <scope>NUCLEOTIDE SEQUENCE [LARGE SCALE GENOMIC DNA]</scope>
    <source>
        <strain evidence="7 8">IFO13584</strain>
    </source>
</reference>
<organism evidence="7 8">
    <name type="scientific">Devosia riboflavina</name>
    <dbReference type="NCBI Taxonomy" id="46914"/>
    <lineage>
        <taxon>Bacteria</taxon>
        <taxon>Pseudomonadati</taxon>
        <taxon>Pseudomonadota</taxon>
        <taxon>Alphaproteobacteria</taxon>
        <taxon>Hyphomicrobiales</taxon>
        <taxon>Devosiaceae</taxon>
        <taxon>Devosia</taxon>
    </lineage>
</organism>
<dbReference type="STRING" id="46914.JP75_09075"/>
<comment type="subcellular location">
    <subcellularLocation>
        <location evidence="1">Membrane</location>
        <topology evidence="1">Multi-pass membrane protein</topology>
    </subcellularLocation>
</comment>
<keyword evidence="2 5" id="KW-0812">Transmembrane</keyword>
<evidence type="ECO:0000313" key="8">
    <source>
        <dbReference type="Proteomes" id="UP000028981"/>
    </source>
</evidence>
<evidence type="ECO:0000256" key="2">
    <source>
        <dbReference type="ARBA" id="ARBA00022692"/>
    </source>
</evidence>
<dbReference type="InterPro" id="IPR051533">
    <property type="entry name" value="WaaL-like"/>
</dbReference>
<feature type="transmembrane region" description="Helical" evidence="5">
    <location>
        <begin position="202"/>
        <end position="219"/>
    </location>
</feature>
<dbReference type="PANTHER" id="PTHR37422">
    <property type="entry name" value="TEICHURONIC ACID BIOSYNTHESIS PROTEIN TUAE"/>
    <property type="match status" value="1"/>
</dbReference>